<dbReference type="GO" id="GO:0030368">
    <property type="term" value="F:interleukin-17 receptor activity"/>
    <property type="evidence" value="ECO:0007669"/>
    <property type="project" value="InterPro"/>
</dbReference>
<keyword evidence="7" id="KW-0325">Glycoprotein</keyword>
<feature type="signal peptide" evidence="9">
    <location>
        <begin position="1"/>
        <end position="20"/>
    </location>
</feature>
<gene>
    <name evidence="11" type="primary">si:ch211-207e14.4</name>
</gene>
<protein>
    <submittedName>
        <fullName evidence="11">Interleukin-17 receptor D-like</fullName>
    </submittedName>
</protein>
<dbReference type="AlphaFoldDB" id="A0A8C5EPM8"/>
<feature type="chain" id="PRO_5034055742" evidence="9">
    <location>
        <begin position="21"/>
        <end position="597"/>
    </location>
</feature>
<keyword evidence="3 9" id="KW-0732">Signal</keyword>
<comment type="subcellular location">
    <subcellularLocation>
        <location evidence="1">Membrane</location>
        <topology evidence="1">Single-pass type I membrane protein</topology>
    </subcellularLocation>
</comment>
<evidence type="ECO:0000256" key="9">
    <source>
        <dbReference type="SAM" id="SignalP"/>
    </source>
</evidence>
<evidence type="ECO:0000256" key="3">
    <source>
        <dbReference type="ARBA" id="ARBA00022729"/>
    </source>
</evidence>
<dbReference type="Ensembl" id="ENSGWIT00000025052.1">
    <property type="protein sequence ID" value="ENSGWIP00000022854.1"/>
    <property type="gene ID" value="ENSGWIG00000012238.1"/>
</dbReference>
<dbReference type="InterPro" id="IPR031951">
    <property type="entry name" value="IL17R_D_N"/>
</dbReference>
<name>A0A8C5EPM8_GOUWI</name>
<sequence>MRRAPWVRCLLLALVQGFWAQSNAEATIFTPQDCNLDCIKQGGPACQYCRVTQDIQTALGFKSIGGCIPRPCSELLGKDDPHICQHFVQAPDDVKVEFLPDSNSQTDTVIISWRPSRFGIAFLRGFQVLLQALGGSTTDCQLLLFHRNVSLSASHAQRVYQSDPFSGLSLSTQYVVTVVALPIPERWEKFNHNKIFDTRSCAEKNGLDNCKEDWYPSDVSVQQNGTVITVTFNLAPPNLGIRSYFLLCSRMKKCIEITPNFERNQTHHSYQMKNLQEGANYTCEIAANEVDAVRKVFSFQVKHVDKEAERLHSGTSPLALLLPLCLVVFIMFGAVLAVLIIRSRQSIRMFINKADLFLPHKENWTQDEITSLSNNRQTPPRLLICYSSAEGLAHVKAVQQLAAFIQQHMATQVCLDLWNSLSLAEEGYMAWYCRQIRESDFVLVVCSESLNRRPVSQNPSPESDEEELYKGLDMGFSFHSTDTVIPLIGAEVGRARAQNRDLSKYIAAIFEYSQETDIPTELQLISHYILMRDLPLLFSHLHGVPLHRPGVSLNIKHISKEGFTEVAAGAALQRAIIDAGSAVGSKIWSKERPVITC</sequence>
<keyword evidence="5 8" id="KW-0472">Membrane</keyword>
<keyword evidence="6" id="KW-0675">Receptor</keyword>
<evidence type="ECO:0000256" key="1">
    <source>
        <dbReference type="ARBA" id="ARBA00004479"/>
    </source>
</evidence>
<dbReference type="Gene3D" id="3.40.50.11530">
    <property type="match status" value="1"/>
</dbReference>
<evidence type="ECO:0000256" key="2">
    <source>
        <dbReference type="ARBA" id="ARBA00022692"/>
    </source>
</evidence>
<dbReference type="PROSITE" id="PS51534">
    <property type="entry name" value="SEFIR"/>
    <property type="match status" value="1"/>
</dbReference>
<feature type="domain" description="SEFIR" evidence="10">
    <location>
        <begin position="379"/>
        <end position="539"/>
    </location>
</feature>
<evidence type="ECO:0000256" key="4">
    <source>
        <dbReference type="ARBA" id="ARBA00022989"/>
    </source>
</evidence>
<dbReference type="Pfam" id="PF08357">
    <property type="entry name" value="SEFIR"/>
    <property type="match status" value="1"/>
</dbReference>
<evidence type="ECO:0000256" key="5">
    <source>
        <dbReference type="ARBA" id="ARBA00023136"/>
    </source>
</evidence>
<dbReference type="InterPro" id="IPR039465">
    <property type="entry name" value="IL-17_rcpt-like"/>
</dbReference>
<dbReference type="CDD" id="cd00063">
    <property type="entry name" value="FN3"/>
    <property type="match status" value="1"/>
</dbReference>
<dbReference type="InterPro" id="IPR003961">
    <property type="entry name" value="FN3_dom"/>
</dbReference>
<evidence type="ECO:0000313" key="12">
    <source>
        <dbReference type="Proteomes" id="UP000694680"/>
    </source>
</evidence>
<organism evidence="11 12">
    <name type="scientific">Gouania willdenowi</name>
    <name type="common">Blunt-snouted clingfish</name>
    <name type="synonym">Lepadogaster willdenowi</name>
    <dbReference type="NCBI Taxonomy" id="441366"/>
    <lineage>
        <taxon>Eukaryota</taxon>
        <taxon>Metazoa</taxon>
        <taxon>Chordata</taxon>
        <taxon>Craniata</taxon>
        <taxon>Vertebrata</taxon>
        <taxon>Euteleostomi</taxon>
        <taxon>Actinopterygii</taxon>
        <taxon>Neopterygii</taxon>
        <taxon>Teleostei</taxon>
        <taxon>Neoteleostei</taxon>
        <taxon>Acanthomorphata</taxon>
        <taxon>Ovalentaria</taxon>
        <taxon>Blenniimorphae</taxon>
        <taxon>Blenniiformes</taxon>
        <taxon>Gobiesocoidei</taxon>
        <taxon>Gobiesocidae</taxon>
        <taxon>Gobiesocinae</taxon>
        <taxon>Gouania</taxon>
    </lineage>
</organism>
<dbReference type="Proteomes" id="UP000694680">
    <property type="component" value="Chromosome 7"/>
</dbReference>
<feature type="transmembrane region" description="Helical" evidence="8">
    <location>
        <begin position="318"/>
        <end position="341"/>
    </location>
</feature>
<evidence type="ECO:0000256" key="8">
    <source>
        <dbReference type="SAM" id="Phobius"/>
    </source>
</evidence>
<dbReference type="SUPFAM" id="SSF49265">
    <property type="entry name" value="Fibronectin type III"/>
    <property type="match status" value="1"/>
</dbReference>
<dbReference type="GO" id="GO:0016020">
    <property type="term" value="C:membrane"/>
    <property type="evidence" value="ECO:0007669"/>
    <property type="project" value="UniProtKB-SubCell"/>
</dbReference>
<keyword evidence="4 8" id="KW-1133">Transmembrane helix</keyword>
<dbReference type="OrthoDB" id="10007141at2759"/>
<reference evidence="11" key="3">
    <citation type="submission" date="2025-09" db="UniProtKB">
        <authorList>
            <consortium name="Ensembl"/>
        </authorList>
    </citation>
    <scope>IDENTIFICATION</scope>
</reference>
<proteinExistence type="predicted"/>
<dbReference type="InterPro" id="IPR036116">
    <property type="entry name" value="FN3_sf"/>
</dbReference>
<keyword evidence="12" id="KW-1185">Reference proteome</keyword>
<reference evidence="11" key="2">
    <citation type="submission" date="2025-08" db="UniProtKB">
        <authorList>
            <consortium name="Ensembl"/>
        </authorList>
    </citation>
    <scope>IDENTIFICATION</scope>
</reference>
<dbReference type="PANTHER" id="PTHR15583">
    <property type="entry name" value="INTERLEUKIN-17 RECEPTOR"/>
    <property type="match status" value="1"/>
</dbReference>
<keyword evidence="2 8" id="KW-0812">Transmembrane</keyword>
<dbReference type="PANTHER" id="PTHR15583:SF17">
    <property type="entry name" value="INTERLEUKIN-17 RECEPTOR D ISOFORM X1"/>
    <property type="match status" value="1"/>
</dbReference>
<evidence type="ECO:0000256" key="7">
    <source>
        <dbReference type="ARBA" id="ARBA00023180"/>
    </source>
</evidence>
<dbReference type="InterPro" id="IPR013568">
    <property type="entry name" value="SEFIR_dom"/>
</dbReference>
<accession>A0A8C5EPM8</accession>
<evidence type="ECO:0000313" key="11">
    <source>
        <dbReference type="Ensembl" id="ENSGWIP00000022854.1"/>
    </source>
</evidence>
<evidence type="ECO:0000259" key="10">
    <source>
        <dbReference type="PROSITE" id="PS51534"/>
    </source>
</evidence>
<dbReference type="Pfam" id="PF16742">
    <property type="entry name" value="IL17R_D_N"/>
    <property type="match status" value="1"/>
</dbReference>
<reference evidence="11" key="1">
    <citation type="submission" date="2020-06" db="EMBL/GenBank/DDBJ databases">
        <authorList>
            <consortium name="Wellcome Sanger Institute Data Sharing"/>
        </authorList>
    </citation>
    <scope>NUCLEOTIDE SEQUENCE [LARGE SCALE GENOMIC DNA]</scope>
</reference>
<evidence type="ECO:0000256" key="6">
    <source>
        <dbReference type="ARBA" id="ARBA00023170"/>
    </source>
</evidence>